<comment type="caution">
    <text evidence="2">The sequence shown here is derived from an EMBL/GenBank/DDBJ whole genome shotgun (WGS) entry which is preliminary data.</text>
</comment>
<feature type="domain" description="KIB1-4 beta-propeller" evidence="1">
    <location>
        <begin position="18"/>
        <end position="129"/>
    </location>
</feature>
<dbReference type="PANTHER" id="PTHR47123">
    <property type="entry name" value="F-BOX PROTEIN SKIP23"/>
    <property type="match status" value="1"/>
</dbReference>
<organism evidence="2 3">
    <name type="scientific">Quillaja saponaria</name>
    <name type="common">Soap bark tree</name>
    <dbReference type="NCBI Taxonomy" id="32244"/>
    <lineage>
        <taxon>Eukaryota</taxon>
        <taxon>Viridiplantae</taxon>
        <taxon>Streptophyta</taxon>
        <taxon>Embryophyta</taxon>
        <taxon>Tracheophyta</taxon>
        <taxon>Spermatophyta</taxon>
        <taxon>Magnoliopsida</taxon>
        <taxon>eudicotyledons</taxon>
        <taxon>Gunneridae</taxon>
        <taxon>Pentapetalae</taxon>
        <taxon>rosids</taxon>
        <taxon>fabids</taxon>
        <taxon>Fabales</taxon>
        <taxon>Quillajaceae</taxon>
        <taxon>Quillaja</taxon>
    </lineage>
</organism>
<dbReference type="AlphaFoldDB" id="A0AAD7M1B9"/>
<gene>
    <name evidence="2" type="ORF">O6P43_016323</name>
</gene>
<protein>
    <submittedName>
        <fullName evidence="2">F-box protein SKIP23-like</fullName>
    </submittedName>
</protein>
<dbReference type="Proteomes" id="UP001163823">
    <property type="component" value="Chromosome 6"/>
</dbReference>
<dbReference type="PANTHER" id="PTHR47123:SF15">
    <property type="entry name" value="F-BOX PROTEIN SKIP23"/>
    <property type="match status" value="1"/>
</dbReference>
<reference evidence="2" key="1">
    <citation type="journal article" date="2023" name="Science">
        <title>Elucidation of the pathway for biosynthesis of saponin adjuvants from the soapbark tree.</title>
        <authorList>
            <person name="Reed J."/>
            <person name="Orme A."/>
            <person name="El-Demerdash A."/>
            <person name="Owen C."/>
            <person name="Martin L.B.B."/>
            <person name="Misra R.C."/>
            <person name="Kikuchi S."/>
            <person name="Rejzek M."/>
            <person name="Martin A.C."/>
            <person name="Harkess A."/>
            <person name="Leebens-Mack J."/>
            <person name="Louveau T."/>
            <person name="Stephenson M.J."/>
            <person name="Osbourn A."/>
        </authorList>
    </citation>
    <scope>NUCLEOTIDE SEQUENCE</scope>
    <source>
        <strain evidence="2">S10</strain>
    </source>
</reference>
<dbReference type="InterPro" id="IPR051304">
    <property type="entry name" value="SCF_F-box_domain"/>
</dbReference>
<keyword evidence="3" id="KW-1185">Reference proteome</keyword>
<evidence type="ECO:0000313" key="2">
    <source>
        <dbReference type="EMBL" id="KAJ7966925.1"/>
    </source>
</evidence>
<name>A0AAD7M1B9_QUISA</name>
<proteinExistence type="predicted"/>
<evidence type="ECO:0000313" key="3">
    <source>
        <dbReference type="Proteomes" id="UP001163823"/>
    </source>
</evidence>
<dbReference type="Pfam" id="PF03478">
    <property type="entry name" value="Beta-prop_KIB1-4"/>
    <property type="match status" value="1"/>
</dbReference>
<dbReference type="EMBL" id="JARAOO010000006">
    <property type="protein sequence ID" value="KAJ7966925.1"/>
    <property type="molecule type" value="Genomic_DNA"/>
</dbReference>
<evidence type="ECO:0000259" key="1">
    <source>
        <dbReference type="Pfam" id="PF03478"/>
    </source>
</evidence>
<dbReference type="KEGG" id="qsa:O6P43_016323"/>
<accession>A0AAD7M1B9</accession>
<sequence>MAHLCLEFHLLETGKQFDGDIQYLVQSGNELLLVNRFLDLQYDLNIVGDYSNIVYRTVGFQVFKMDRSCPEWRQIMNLDNQVLFLGENSSLSLSASDFPGCLGNCIYYTDDYSEFNYAGAFGKHDLGIFRLCDASIEPLPCYPLNSYAQLGWPPPLWITPNPC</sequence>
<dbReference type="InterPro" id="IPR005174">
    <property type="entry name" value="KIB1-4_b-propeller"/>
</dbReference>